<dbReference type="VEuPathDB" id="TriTrypDB:TcBrA4_0061470"/>
<protein>
    <recommendedName>
        <fullName evidence="2">UDENN domain-containing protein</fullName>
    </recommendedName>
</protein>
<dbReference type="VEuPathDB" id="TriTrypDB:Tc_MARK_4399"/>
<dbReference type="VEuPathDB" id="TriTrypDB:TcCLB.508461.440"/>
<evidence type="ECO:0000259" key="2">
    <source>
        <dbReference type="PROSITE" id="PS50211"/>
    </source>
</evidence>
<reference evidence="3 4" key="1">
    <citation type="journal article" date="2018" name="Microb. Genom.">
        <title>Expanding an expanded genome: long-read sequencing of Trypanosoma cruzi.</title>
        <authorList>
            <person name="Berna L."/>
            <person name="Rodriguez M."/>
            <person name="Chiribao M.L."/>
            <person name="Parodi-Talice A."/>
            <person name="Pita S."/>
            <person name="Rijo G."/>
            <person name="Alvarez-Valin F."/>
            <person name="Robello C."/>
        </authorList>
    </citation>
    <scope>NUCLEOTIDE SEQUENCE [LARGE SCALE GENOMIC DNA]</scope>
    <source>
        <strain evidence="3 4">Dm28c</strain>
    </source>
</reference>
<name>A0A2V2W2G3_TRYCR</name>
<evidence type="ECO:0000256" key="1">
    <source>
        <dbReference type="ARBA" id="ARBA00007159"/>
    </source>
</evidence>
<dbReference type="AlphaFoldDB" id="A0A2V2W2G3"/>
<feature type="domain" description="UDENN" evidence="2">
    <location>
        <begin position="35"/>
        <end position="678"/>
    </location>
</feature>
<dbReference type="VEuPathDB" id="TriTrypDB:BCY84_14157"/>
<dbReference type="VEuPathDB" id="TriTrypDB:TcG_00637"/>
<dbReference type="VEuPathDB" id="TriTrypDB:TCSYLVIO_005775"/>
<dbReference type="PROSITE" id="PS50211">
    <property type="entry name" value="DENN"/>
    <property type="match status" value="1"/>
</dbReference>
<dbReference type="GO" id="GO:0055037">
    <property type="term" value="C:recycling endosome"/>
    <property type="evidence" value="ECO:0007669"/>
    <property type="project" value="TreeGrafter"/>
</dbReference>
<dbReference type="GO" id="GO:0005085">
    <property type="term" value="F:guanyl-nucleotide exchange factor activity"/>
    <property type="evidence" value="ECO:0007669"/>
    <property type="project" value="InterPro"/>
</dbReference>
<dbReference type="VEuPathDB" id="TriTrypDB:C3747_1g651"/>
<dbReference type="VEuPathDB" id="TriTrypDB:C4B63_2g693"/>
<dbReference type="PANTHER" id="PTHR13677">
    <property type="entry name" value="LD41638P"/>
    <property type="match status" value="1"/>
</dbReference>
<dbReference type="EMBL" id="PRFA01000002">
    <property type="protein sequence ID" value="PWV02515.1"/>
    <property type="molecule type" value="Genomic_DNA"/>
</dbReference>
<gene>
    <name evidence="3" type="ORF">C4B63_2g693</name>
</gene>
<comment type="similarity">
    <text evidence="1">Belongs to the DENND6 family.</text>
</comment>
<evidence type="ECO:0000313" key="3">
    <source>
        <dbReference type="EMBL" id="PWV02515.1"/>
    </source>
</evidence>
<dbReference type="VEuPathDB" id="TriTrypDB:ECC02_001325"/>
<accession>A0A2V2W2G3</accession>
<dbReference type="Proteomes" id="UP000246121">
    <property type="component" value="Unassembled WGS sequence"/>
</dbReference>
<evidence type="ECO:0000313" key="4">
    <source>
        <dbReference type="Proteomes" id="UP000246121"/>
    </source>
</evidence>
<proteinExistence type="inferred from homology"/>
<dbReference type="PANTHER" id="PTHR13677:SF0">
    <property type="entry name" value="LD41638P"/>
    <property type="match status" value="1"/>
</dbReference>
<sequence length="755" mass="86517">MKHRFHENCSVATGVLPSLLPTCYTTTSLTPKWVTAIGVVSFDLELGQILTHLFPPLPLSIRQETDLAFLCFPDTNHTEYGHSLHHFIFPLNKKDCDNTRRTVFRMPRSTALSLASREMPQCSVLHCKLCDEEYFCSSIYLQQRDIKNERGTQQKALVFISLYGFPKIFETILEMVYGFVLDSCNVAEKLETLYNDICSWPPPLPTKLYTGLHLLGKPIQSFRTPYYTRDQIGFRWREDGLGREEKCFLARIRLLEALEKPFPYPQTIQRCLASCVLGPSAIEGMGEYIEKQLGLPLDVRAWRPSDFLAVISAIRMRKYEEVDVTTFPEGILDEDSEKIMNDDVRHLARHFPRFCQVTPQVAAVQNQELGHCRRLAKRLLFEHKDFIVNVDESDASAMFSEFDVQGILLPHLNRLWKLWEILVTGEPLCIVGSNLSRVSAAGFCLYSLLAPLSLSVVLRPYLTINNSEVDGLLPRAGPFSPVILGATNPFFLRHWSSSPHVLCLGATGSYELQTHKTLPHSSLKKSNCQFDVKTNMFTSKHFLVRSEKHLWDECTANCSSVGVLNLPIAARSVAGATLNMDHNESVRKTFFKTTKQFLLPLERAVEVEFEKSIPLFFYGDYVPSRVQIFRLLERSSDSDLPLHIFKGRRGMLKVYWRFMNTSTYSCWLRQRVFSLKRALLLRLNSFENVLLLEPDTCRRYEVFMSLQYMLDAELRRPLLDVLLLKKLLYLTKSFAILRTCLTSDNNNDEGASCGF</sequence>
<dbReference type="InterPro" id="IPR024224">
    <property type="entry name" value="DENND6"/>
</dbReference>
<dbReference type="InterPro" id="IPR037516">
    <property type="entry name" value="Tripartite_DENN"/>
</dbReference>
<comment type="caution">
    <text evidence="3">The sequence shown here is derived from an EMBL/GenBank/DDBJ whole genome shotgun (WGS) entry which is preliminary data.</text>
</comment>
<dbReference type="VEuPathDB" id="TriTrypDB:TCDM_00109"/>
<dbReference type="VEuPathDB" id="TriTrypDB:TcCL_NonESM00139"/>
<organism evidence="3 4">
    <name type="scientific">Trypanosoma cruzi</name>
    <dbReference type="NCBI Taxonomy" id="5693"/>
    <lineage>
        <taxon>Eukaryota</taxon>
        <taxon>Discoba</taxon>
        <taxon>Euglenozoa</taxon>
        <taxon>Kinetoplastea</taxon>
        <taxon>Metakinetoplastina</taxon>
        <taxon>Trypanosomatida</taxon>
        <taxon>Trypanosomatidae</taxon>
        <taxon>Trypanosoma</taxon>
        <taxon>Schizotrypanum</taxon>
    </lineage>
</organism>
<dbReference type="VEuPathDB" id="TriTrypDB:TcYC6_0070040"/>